<proteinExistence type="inferred from homology"/>
<evidence type="ECO:0000256" key="2">
    <source>
        <dbReference type="SAM" id="MobiDB-lite"/>
    </source>
</evidence>
<organism evidence="3 4">
    <name type="scientific">Viridothelium virens</name>
    <name type="common">Speckled blister lichen</name>
    <name type="synonym">Trypethelium virens</name>
    <dbReference type="NCBI Taxonomy" id="1048519"/>
    <lineage>
        <taxon>Eukaryota</taxon>
        <taxon>Fungi</taxon>
        <taxon>Dikarya</taxon>
        <taxon>Ascomycota</taxon>
        <taxon>Pezizomycotina</taxon>
        <taxon>Dothideomycetes</taxon>
        <taxon>Dothideomycetes incertae sedis</taxon>
        <taxon>Trypetheliales</taxon>
        <taxon>Trypetheliaceae</taxon>
        <taxon>Viridothelium</taxon>
    </lineage>
</organism>
<comment type="similarity">
    <text evidence="1">Belongs to the peptidase S8 family.</text>
</comment>
<dbReference type="EMBL" id="ML991791">
    <property type="protein sequence ID" value="KAF2235502.1"/>
    <property type="molecule type" value="Genomic_DNA"/>
</dbReference>
<evidence type="ECO:0008006" key="5">
    <source>
        <dbReference type="Google" id="ProtNLM"/>
    </source>
</evidence>
<gene>
    <name evidence="3" type="ORF">EV356DRAFT_120225</name>
</gene>
<evidence type="ECO:0000313" key="3">
    <source>
        <dbReference type="EMBL" id="KAF2235502.1"/>
    </source>
</evidence>
<dbReference type="GO" id="GO:0006508">
    <property type="term" value="P:proteolysis"/>
    <property type="evidence" value="ECO:0007669"/>
    <property type="project" value="UniProtKB-KW"/>
</dbReference>
<dbReference type="GO" id="GO:0004252">
    <property type="term" value="F:serine-type endopeptidase activity"/>
    <property type="evidence" value="ECO:0007669"/>
    <property type="project" value="UniProtKB-UniRule"/>
</dbReference>
<dbReference type="InterPro" id="IPR022398">
    <property type="entry name" value="Peptidase_S8_His-AS"/>
</dbReference>
<feature type="compositionally biased region" description="Polar residues" evidence="2">
    <location>
        <begin position="1"/>
        <end position="13"/>
    </location>
</feature>
<dbReference type="SUPFAM" id="SSF52743">
    <property type="entry name" value="Subtilisin-like"/>
    <property type="match status" value="1"/>
</dbReference>
<feature type="compositionally biased region" description="Low complexity" evidence="2">
    <location>
        <begin position="1125"/>
        <end position="1139"/>
    </location>
</feature>
<dbReference type="CDD" id="cd00306">
    <property type="entry name" value="Peptidases_S8_S53"/>
    <property type="match status" value="1"/>
</dbReference>
<reference evidence="3" key="1">
    <citation type="journal article" date="2020" name="Stud. Mycol.">
        <title>101 Dothideomycetes genomes: a test case for predicting lifestyles and emergence of pathogens.</title>
        <authorList>
            <person name="Haridas S."/>
            <person name="Albert R."/>
            <person name="Binder M."/>
            <person name="Bloem J."/>
            <person name="Labutti K."/>
            <person name="Salamov A."/>
            <person name="Andreopoulos B."/>
            <person name="Baker S."/>
            <person name="Barry K."/>
            <person name="Bills G."/>
            <person name="Bluhm B."/>
            <person name="Cannon C."/>
            <person name="Castanera R."/>
            <person name="Culley D."/>
            <person name="Daum C."/>
            <person name="Ezra D."/>
            <person name="Gonzalez J."/>
            <person name="Henrissat B."/>
            <person name="Kuo A."/>
            <person name="Liang C."/>
            <person name="Lipzen A."/>
            <person name="Lutzoni F."/>
            <person name="Magnuson J."/>
            <person name="Mondo S."/>
            <person name="Nolan M."/>
            <person name="Ohm R."/>
            <person name="Pangilinan J."/>
            <person name="Park H.-J."/>
            <person name="Ramirez L."/>
            <person name="Alfaro M."/>
            <person name="Sun H."/>
            <person name="Tritt A."/>
            <person name="Yoshinaga Y."/>
            <person name="Zwiers L.-H."/>
            <person name="Turgeon B."/>
            <person name="Goodwin S."/>
            <person name="Spatafora J."/>
            <person name="Crous P."/>
            <person name="Grigoriev I."/>
        </authorList>
    </citation>
    <scope>NUCLEOTIDE SEQUENCE</scope>
    <source>
        <strain evidence="3">Tuck. ex Michener</strain>
    </source>
</reference>
<accession>A0A6A6HBX1</accession>
<feature type="region of interest" description="Disordered" evidence="2">
    <location>
        <begin position="392"/>
        <end position="431"/>
    </location>
</feature>
<feature type="active site" description="Charge relay system" evidence="1">
    <location>
        <position position="835"/>
    </location>
</feature>
<keyword evidence="1" id="KW-0720">Serine protease</keyword>
<sequence>MNATMAGNSTAPKRTTDHTSESRTNSKRPRPTSTPTQFHTGNSTHSSHHLNSTSTRGSSSLNRTSSATNLPQVVINSTTYDVGYGSETITRASGSPIVLESGGIVVGSSSVPFPSSTASSTDQASKGITIGGVPITVETPSPTHFEKPAAVTDVIINGETYLLPQSRVELPREDGSTLVLEPSAVVIDSQTFPVPPVSESTSLTASGSAGPSGSNTIVAQPGPTKKPSTGGLLGFAGLLHALGGIASDAREASSSINKVMDEGAKWAAGNMENGDSGFASAVDDALNTGTARLRSTRSSLSGLGENLGTELDSLTPGGKRVFQGVDKSCSGTFDWLQTVGDLVKRLPKLVGKNRKIVDNTLRLIFKNAKNHPLVTGNMALAAFEVYQWSKEPKDGPVPPAQSATTATSTNTTESATKTRSSSTSTTTTSDPTRIPYIISAKWDAPPGKFQDFVKTLPEPGSHTAEDGLLNHGEPFWDLYFTKLSRKEAAEVRQHDFIETAISGYETNVNFQKFNVLTNMDKPSNRSLDKRSNNPTPDQNLYTRLPHYSHLQLISQPTKDHPPGNNPYLFDPSLGYQSSIYVLDGGCDRNHKELQVGERGGGPDSVTGWPENEWFHDIDGHGTMVSSVAAGIDLGVASKANIICVQAFLSTQPPTPEQRQLFLQRMRQAFSWTRTEIDRKRNWNSAVINLSGGETLRRDRNTGQVIPEDVPLNEYYQEMLRWCDARGVPFVLAAGNYGNAWYDGTSAVGQFGSADPPPPNTVPYTMQWLTPQSISQSYRSVITVGGVNNNGSLWPYTTPYISRQRQFGYIDTYAQADSVTVALAGTQDTRPIPGTSFATGAVSGLVAYFLGIGRIRQGWLVPSNLPQGQGPQQILDLRAIKSSLSQPAPLSTQKYAYERTSYPFVNFNPQNLNYHALGGFPDILPVVYNDAWTGWCERGRPLPPPRMIKRLKGRANPSPQDSGDQPVVVNGQVVATDVINLYSCPVSSSLPGSAGGLSGSASSTSSSSTGSLPGSTSSVPSGSSGSLTGSTSSTPPESTGRRTSGSSLSFPSATSATPTSSTLSTSTRSPSPTTSDGPTYCQPFQDPDKGNPGYCQCTDGAHFSFASGNNPCPYTSPGPSGQSIAPTSEPMPSTMPDPTTSSSFTFTLAASCSSHVPMQSQNPYAPVSDDCDSGGGGSHSDIFTCGDNSTLFDMFAPGGTPHSNGQASNDIGGWETFAGGGCACINGAFCCNPRASTCLPIEQTDDDWQPGANEVTWFATLKPACSCDG</sequence>
<dbReference type="PROSITE" id="PS51892">
    <property type="entry name" value="SUBTILASE"/>
    <property type="match status" value="1"/>
</dbReference>
<feature type="compositionally biased region" description="Polar residues" evidence="2">
    <location>
        <begin position="1112"/>
        <end position="1124"/>
    </location>
</feature>
<feature type="compositionally biased region" description="Low complexity" evidence="2">
    <location>
        <begin position="400"/>
        <end position="431"/>
    </location>
</feature>
<dbReference type="AlphaFoldDB" id="A0A6A6HBX1"/>
<dbReference type="Proteomes" id="UP000800092">
    <property type="component" value="Unassembled WGS sequence"/>
</dbReference>
<evidence type="ECO:0000313" key="4">
    <source>
        <dbReference type="Proteomes" id="UP000800092"/>
    </source>
</evidence>
<feature type="compositionally biased region" description="Basic and acidic residues" evidence="2">
    <location>
        <begin position="522"/>
        <end position="531"/>
    </location>
</feature>
<feature type="region of interest" description="Disordered" evidence="2">
    <location>
        <begin position="991"/>
        <end position="1084"/>
    </location>
</feature>
<dbReference type="InterPro" id="IPR015500">
    <property type="entry name" value="Peptidase_S8_subtilisin-rel"/>
</dbReference>
<dbReference type="OrthoDB" id="3946663at2759"/>
<keyword evidence="1" id="KW-0645">Protease</keyword>
<evidence type="ECO:0000256" key="1">
    <source>
        <dbReference type="PROSITE-ProRule" id="PRU01240"/>
    </source>
</evidence>
<dbReference type="InterPro" id="IPR036852">
    <property type="entry name" value="Peptidase_S8/S53_dom_sf"/>
</dbReference>
<feature type="region of interest" description="Disordered" evidence="2">
    <location>
        <begin position="945"/>
        <end position="966"/>
    </location>
</feature>
<protein>
    <recommendedName>
        <fullName evidence="5">Peptidase S8/S53 domain-containing protein</fullName>
    </recommendedName>
</protein>
<feature type="compositionally biased region" description="Low complexity" evidence="2">
    <location>
        <begin position="39"/>
        <end position="55"/>
    </location>
</feature>
<feature type="compositionally biased region" description="Polar residues" evidence="2">
    <location>
        <begin position="56"/>
        <end position="66"/>
    </location>
</feature>
<feature type="region of interest" description="Disordered" evidence="2">
    <location>
        <begin position="1"/>
        <end position="66"/>
    </location>
</feature>
<dbReference type="PROSITE" id="PS00137">
    <property type="entry name" value="SUBTILASE_HIS"/>
    <property type="match status" value="1"/>
</dbReference>
<feature type="region of interest" description="Disordered" evidence="2">
    <location>
        <begin position="519"/>
        <end position="538"/>
    </location>
</feature>
<dbReference type="Gene3D" id="3.40.50.200">
    <property type="entry name" value="Peptidase S8/S53 domain"/>
    <property type="match status" value="1"/>
</dbReference>
<feature type="active site" description="Charge relay system" evidence="1">
    <location>
        <position position="583"/>
    </location>
</feature>
<feature type="region of interest" description="Disordered" evidence="2">
    <location>
        <begin position="1112"/>
        <end position="1139"/>
    </location>
</feature>
<keyword evidence="1" id="KW-0378">Hydrolase</keyword>
<feature type="compositionally biased region" description="Low complexity" evidence="2">
    <location>
        <begin position="998"/>
        <end position="1078"/>
    </location>
</feature>
<name>A0A6A6HBX1_VIRVR</name>
<keyword evidence="4" id="KW-1185">Reference proteome</keyword>
<dbReference type="PRINTS" id="PR00723">
    <property type="entry name" value="SUBTILISIN"/>
</dbReference>
<feature type="active site" description="Charge relay system" evidence="1">
    <location>
        <position position="620"/>
    </location>
</feature>